<evidence type="ECO:0000313" key="1">
    <source>
        <dbReference type="EMBL" id="GBN18792.1"/>
    </source>
</evidence>
<keyword evidence="2" id="KW-1185">Reference proteome</keyword>
<sequence length="146" mass="17419">MFVLEVQSRKTWKLEIPKDNETRKELSNFIKKRYEKALRRISRDERKSPVKTGADSSIGCRTNLERDTLKEITGLHAINFTKETRYHNIFWKTYENEIKELVEKRKSTYGKELEESMEKRQNLIEFYMNVVADYTEKFNAGTSILV</sequence>
<name>A0A4Y2LWB2_ARAVE</name>
<dbReference type="Proteomes" id="UP000499080">
    <property type="component" value="Unassembled WGS sequence"/>
</dbReference>
<comment type="caution">
    <text evidence="1">The sequence shown here is derived from an EMBL/GenBank/DDBJ whole genome shotgun (WGS) entry which is preliminary data.</text>
</comment>
<protein>
    <submittedName>
        <fullName evidence="1">Uncharacterized protein</fullName>
    </submittedName>
</protein>
<organism evidence="1 2">
    <name type="scientific">Araneus ventricosus</name>
    <name type="common">Orbweaver spider</name>
    <name type="synonym">Epeira ventricosa</name>
    <dbReference type="NCBI Taxonomy" id="182803"/>
    <lineage>
        <taxon>Eukaryota</taxon>
        <taxon>Metazoa</taxon>
        <taxon>Ecdysozoa</taxon>
        <taxon>Arthropoda</taxon>
        <taxon>Chelicerata</taxon>
        <taxon>Arachnida</taxon>
        <taxon>Araneae</taxon>
        <taxon>Araneomorphae</taxon>
        <taxon>Entelegynae</taxon>
        <taxon>Araneoidea</taxon>
        <taxon>Araneidae</taxon>
        <taxon>Araneus</taxon>
    </lineage>
</organism>
<accession>A0A4Y2LWB2</accession>
<reference evidence="1 2" key="1">
    <citation type="journal article" date="2019" name="Sci. Rep.">
        <title>Orb-weaving spider Araneus ventricosus genome elucidates the spidroin gene catalogue.</title>
        <authorList>
            <person name="Kono N."/>
            <person name="Nakamura H."/>
            <person name="Ohtoshi R."/>
            <person name="Moran D.A.P."/>
            <person name="Shinohara A."/>
            <person name="Yoshida Y."/>
            <person name="Fujiwara M."/>
            <person name="Mori M."/>
            <person name="Tomita M."/>
            <person name="Arakawa K."/>
        </authorList>
    </citation>
    <scope>NUCLEOTIDE SEQUENCE [LARGE SCALE GENOMIC DNA]</scope>
</reference>
<dbReference type="AlphaFoldDB" id="A0A4Y2LWB2"/>
<dbReference type="EMBL" id="BGPR01006413">
    <property type="protein sequence ID" value="GBN18792.1"/>
    <property type="molecule type" value="Genomic_DNA"/>
</dbReference>
<gene>
    <name evidence="1" type="ORF">AVEN_39717_1</name>
</gene>
<evidence type="ECO:0000313" key="2">
    <source>
        <dbReference type="Proteomes" id="UP000499080"/>
    </source>
</evidence>
<proteinExistence type="predicted"/>